<protein>
    <submittedName>
        <fullName evidence="1">Uncharacterized protein</fullName>
    </submittedName>
</protein>
<accession>A0ABU1A2E1</accession>
<reference evidence="1 2" key="1">
    <citation type="submission" date="2023-08" db="EMBL/GenBank/DDBJ databases">
        <title>Mesonia sp. MT50, isolated from deep-sea sediment of the Mariana Trench.</title>
        <authorList>
            <person name="Fu H."/>
        </authorList>
    </citation>
    <scope>NUCLEOTIDE SEQUENCE [LARGE SCALE GENOMIC DNA]</scope>
    <source>
        <strain evidence="1 2">MT50</strain>
    </source>
</reference>
<comment type="caution">
    <text evidence="1">The sequence shown here is derived from an EMBL/GenBank/DDBJ whole genome shotgun (WGS) entry which is preliminary data.</text>
</comment>
<proteinExistence type="predicted"/>
<dbReference type="Proteomes" id="UP001230915">
    <property type="component" value="Unassembled WGS sequence"/>
</dbReference>
<keyword evidence="2" id="KW-1185">Reference proteome</keyword>
<gene>
    <name evidence="1" type="ORF">RBU60_09815</name>
</gene>
<organism evidence="1 2">
    <name type="scientific">Mesonia profundi</name>
    <dbReference type="NCBI Taxonomy" id="3070998"/>
    <lineage>
        <taxon>Bacteria</taxon>
        <taxon>Pseudomonadati</taxon>
        <taxon>Bacteroidota</taxon>
        <taxon>Flavobacteriia</taxon>
        <taxon>Flavobacteriales</taxon>
        <taxon>Flavobacteriaceae</taxon>
        <taxon>Mesonia</taxon>
    </lineage>
</organism>
<sequence length="107" mass="12814">MEISQEDKEKMNEIKYNAMLDKCIDKSYADIIFNPTGFVRGITTELKNDMVIIKGQNYPIKPKKETLERLKYICEYTLPKIKKKQNLRVVNEYQNAYVWVQERLKDF</sequence>
<name>A0ABU1A2E1_9FLAO</name>
<dbReference type="EMBL" id="JAVHUL010000025">
    <property type="protein sequence ID" value="MDQ7917870.1"/>
    <property type="molecule type" value="Genomic_DNA"/>
</dbReference>
<dbReference type="RefSeq" id="WP_308864731.1">
    <property type="nucleotide sequence ID" value="NZ_JAVHUL010000025.1"/>
</dbReference>
<evidence type="ECO:0000313" key="1">
    <source>
        <dbReference type="EMBL" id="MDQ7917870.1"/>
    </source>
</evidence>
<evidence type="ECO:0000313" key="2">
    <source>
        <dbReference type="Proteomes" id="UP001230915"/>
    </source>
</evidence>